<proteinExistence type="predicted"/>
<dbReference type="eggNOG" id="COG1401">
    <property type="taxonomic scope" value="Bacteria"/>
</dbReference>
<reference evidence="1 2" key="1">
    <citation type="submission" date="2014-06" db="EMBL/GenBank/DDBJ databases">
        <title>Draft genome sequence of Bacillus manliponensis JCM 15802 (MCCC 1A00708).</title>
        <authorList>
            <person name="Lai Q."/>
            <person name="Liu Y."/>
            <person name="Shao Z."/>
        </authorList>
    </citation>
    <scope>NUCLEOTIDE SEQUENCE [LARGE SCALE GENOMIC DNA]</scope>
    <source>
        <strain evidence="1 2">JCM 15802</strain>
    </source>
</reference>
<sequence length="605" mass="69913">MKLGKALHPSFIRRLHHMRFLGTAMLEEQKGKKNSFFIRCLSPVPSVIVALYGEEPIVFEGECNNKKNEPFFTKGKESGLNGKLILFRLRYWEGSLFVEIIRTEKRKISNFYHIIPSPKMSIVQTRESFERKLGKGYVSFLMPKFPHDLGMPELLWYEGRLYGNLSLKSSISAIAYREQKREVKYIEIHNWSDCIEVEVDGSLYFVAADMHEQLKKRIEETGEEIEVVDINERAKGFEWNEREYTFLQYVKQVTGEKGLYIDESDIYNFHTCVKTNMLTIVGGIPGIGKSKFVQTYGEALGLTFGKELIWIPVSPSYQEPHDVLGYLHPSGAYMESETSLARTLLAAAENPNQLYMIVFDEMNMSHIEHWFTPFLSLLQLDRKQRVLSLYNGDGKKEQHIPAQIEIGDNVIFIGTVNFDETTKELSDRLLDRANIVMMRKIPFCEINMLQEKALLLPFTFSVSTVEFRRNWFKQKKMLEVFEEEELELLDKIHQLLSLQDASKGVSFRVAAAIASYLQNIPVLEDHSCLLSREEAFDIQIKQRILTKLRGTEAMIGPLLREEGKKESSLVQLLQSPLASSVSAFEHSLLYMKQKRQELELYGYVK</sequence>
<accession>A0A073JVW4</accession>
<dbReference type="Gene3D" id="3.40.50.300">
    <property type="entry name" value="P-loop containing nucleotide triphosphate hydrolases"/>
    <property type="match status" value="1"/>
</dbReference>
<dbReference type="AlphaFoldDB" id="A0A073JVW4"/>
<dbReference type="RefSeq" id="WP_034641299.1">
    <property type="nucleotide sequence ID" value="NZ_CBCSJC010000011.1"/>
</dbReference>
<gene>
    <name evidence="1" type="ORF">BAMA_06120</name>
</gene>
<evidence type="ECO:0000313" key="2">
    <source>
        <dbReference type="Proteomes" id="UP000027822"/>
    </source>
</evidence>
<dbReference type="EMBL" id="JOTN01000015">
    <property type="protein sequence ID" value="KEK18356.1"/>
    <property type="molecule type" value="Genomic_DNA"/>
</dbReference>
<evidence type="ECO:0000313" key="1">
    <source>
        <dbReference type="EMBL" id="KEK18356.1"/>
    </source>
</evidence>
<dbReference type="OrthoDB" id="9781481at2"/>
<dbReference type="SUPFAM" id="SSF52540">
    <property type="entry name" value="P-loop containing nucleoside triphosphate hydrolases"/>
    <property type="match status" value="1"/>
</dbReference>
<dbReference type="STRING" id="574376.BAMA_06120"/>
<dbReference type="InterPro" id="IPR027417">
    <property type="entry name" value="P-loop_NTPase"/>
</dbReference>
<protein>
    <submittedName>
        <fullName evidence="1">Uncharacterized protein</fullName>
    </submittedName>
</protein>
<organism evidence="1 2">
    <name type="scientific">Bacillus manliponensis</name>
    <dbReference type="NCBI Taxonomy" id="574376"/>
    <lineage>
        <taxon>Bacteria</taxon>
        <taxon>Bacillati</taxon>
        <taxon>Bacillota</taxon>
        <taxon>Bacilli</taxon>
        <taxon>Bacillales</taxon>
        <taxon>Bacillaceae</taxon>
        <taxon>Bacillus</taxon>
        <taxon>Bacillus cereus group</taxon>
    </lineage>
</organism>
<dbReference type="Proteomes" id="UP000027822">
    <property type="component" value="Unassembled WGS sequence"/>
</dbReference>
<name>A0A073JVW4_9BACI</name>
<keyword evidence="2" id="KW-1185">Reference proteome</keyword>
<comment type="caution">
    <text evidence="1">The sequence shown here is derived from an EMBL/GenBank/DDBJ whole genome shotgun (WGS) entry which is preliminary data.</text>
</comment>